<dbReference type="InterPro" id="IPR039121">
    <property type="entry name" value="NUDT19"/>
</dbReference>
<dbReference type="RefSeq" id="WP_131166876.1">
    <property type="nucleotide sequence ID" value="NZ_SDMQ01000001.1"/>
</dbReference>
<dbReference type="OrthoDB" id="7183442at2"/>
<protein>
    <submittedName>
        <fullName evidence="9">GNAT family N-acetyltransferase</fullName>
    </submittedName>
</protein>
<evidence type="ECO:0000256" key="3">
    <source>
        <dbReference type="ARBA" id="ARBA00022723"/>
    </source>
</evidence>
<gene>
    <name evidence="9" type="ORF">ET989_02100</name>
</gene>
<dbReference type="PROSITE" id="PS51186">
    <property type="entry name" value="GNAT"/>
    <property type="match status" value="1"/>
</dbReference>
<evidence type="ECO:0000313" key="9">
    <source>
        <dbReference type="EMBL" id="TBT88748.1"/>
    </source>
</evidence>
<reference evidence="9 10" key="1">
    <citation type="submission" date="2019-01" db="EMBL/GenBank/DDBJ databases">
        <title>Lactibacter flavus gen. nov., sp. nov., a novel bacterium of the family Propionibacteriaceae isolated from raw milk and dairy products.</title>
        <authorList>
            <person name="Huptas C."/>
            <person name="Wenning M."/>
            <person name="Breitenwieser F."/>
            <person name="Doll E."/>
            <person name="Von Neubeck M."/>
            <person name="Busse H.-J."/>
            <person name="Scherer S."/>
        </authorList>
    </citation>
    <scope>NUCLEOTIDE SEQUENCE [LARGE SCALE GENOMIC DNA]</scope>
    <source>
        <strain evidence="9 10">KCTC 33808</strain>
    </source>
</reference>
<comment type="cofactor">
    <cofactor evidence="2">
        <name>Mg(2+)</name>
        <dbReference type="ChEBI" id="CHEBI:18420"/>
    </cofactor>
</comment>
<evidence type="ECO:0000256" key="2">
    <source>
        <dbReference type="ARBA" id="ARBA00001946"/>
    </source>
</evidence>
<dbReference type="PANTHER" id="PTHR12318">
    <property type="entry name" value="TESTOSTERONE-REGULATED PROTEIN RP2"/>
    <property type="match status" value="1"/>
</dbReference>
<dbReference type="CDD" id="cd04301">
    <property type="entry name" value="NAT_SF"/>
    <property type="match status" value="1"/>
</dbReference>
<dbReference type="PANTHER" id="PTHR12318:SF0">
    <property type="entry name" value="ACYL-COENZYME A DIPHOSPHATASE NUDT19"/>
    <property type="match status" value="1"/>
</dbReference>
<dbReference type="InterPro" id="IPR016181">
    <property type="entry name" value="Acyl_CoA_acyltransferase"/>
</dbReference>
<dbReference type="PROSITE" id="PS51462">
    <property type="entry name" value="NUDIX"/>
    <property type="match status" value="1"/>
</dbReference>
<evidence type="ECO:0000256" key="1">
    <source>
        <dbReference type="ARBA" id="ARBA00001936"/>
    </source>
</evidence>
<evidence type="ECO:0000259" key="8">
    <source>
        <dbReference type="PROSITE" id="PS51462"/>
    </source>
</evidence>
<evidence type="ECO:0000256" key="5">
    <source>
        <dbReference type="ARBA" id="ARBA00022842"/>
    </source>
</evidence>
<dbReference type="SUPFAM" id="SSF55811">
    <property type="entry name" value="Nudix"/>
    <property type="match status" value="1"/>
</dbReference>
<dbReference type="InterPro" id="IPR015797">
    <property type="entry name" value="NUDIX_hydrolase-like_dom_sf"/>
</dbReference>
<comment type="caution">
    <text evidence="9">The sequence shown here is derived from an EMBL/GenBank/DDBJ whole genome shotgun (WGS) entry which is preliminary data.</text>
</comment>
<dbReference type="Gene3D" id="3.40.630.30">
    <property type="match status" value="1"/>
</dbReference>
<accession>A0A4V2JSU0</accession>
<feature type="domain" description="Nudix hydrolase" evidence="8">
    <location>
        <begin position="133"/>
        <end position="296"/>
    </location>
</feature>
<dbReference type="Pfam" id="PF00583">
    <property type="entry name" value="Acetyltransf_1"/>
    <property type="match status" value="1"/>
</dbReference>
<name>A0A4V2JSU0_9ACTN</name>
<keyword evidence="9" id="KW-0808">Transferase</keyword>
<evidence type="ECO:0000259" key="7">
    <source>
        <dbReference type="PROSITE" id="PS51186"/>
    </source>
</evidence>
<dbReference type="Proteomes" id="UP000292373">
    <property type="component" value="Unassembled WGS sequence"/>
</dbReference>
<dbReference type="GO" id="GO:0016747">
    <property type="term" value="F:acyltransferase activity, transferring groups other than amino-acyl groups"/>
    <property type="evidence" value="ECO:0007669"/>
    <property type="project" value="InterPro"/>
</dbReference>
<dbReference type="AlphaFoldDB" id="A0A4V2JSU0"/>
<dbReference type="InterPro" id="IPR000182">
    <property type="entry name" value="GNAT_dom"/>
</dbReference>
<keyword evidence="10" id="KW-1185">Reference proteome</keyword>
<evidence type="ECO:0000313" key="10">
    <source>
        <dbReference type="Proteomes" id="UP000292373"/>
    </source>
</evidence>
<feature type="domain" description="N-acetyltransferase" evidence="7">
    <location>
        <begin position="1"/>
        <end position="133"/>
    </location>
</feature>
<comment type="cofactor">
    <cofactor evidence="1">
        <name>Mn(2+)</name>
        <dbReference type="ChEBI" id="CHEBI:29035"/>
    </cofactor>
</comment>
<dbReference type="InterPro" id="IPR000086">
    <property type="entry name" value="NUDIX_hydrolase_dom"/>
</dbReference>
<dbReference type="GO" id="GO:0046872">
    <property type="term" value="F:metal ion binding"/>
    <property type="evidence" value="ECO:0007669"/>
    <property type="project" value="UniProtKB-KW"/>
</dbReference>
<dbReference type="SUPFAM" id="SSF55729">
    <property type="entry name" value="Acyl-CoA N-acyltransferases (Nat)"/>
    <property type="match status" value="1"/>
</dbReference>
<keyword evidence="6" id="KW-0464">Manganese</keyword>
<dbReference type="CDD" id="cd18870">
    <property type="entry name" value="NUDIX_AcylCoAdiphos_Nudt19"/>
    <property type="match status" value="1"/>
</dbReference>
<dbReference type="GO" id="GO:0016818">
    <property type="term" value="F:hydrolase activity, acting on acid anhydrides, in phosphorus-containing anhydrides"/>
    <property type="evidence" value="ECO:0007669"/>
    <property type="project" value="InterPro"/>
</dbReference>
<keyword evidence="4" id="KW-0378">Hydrolase</keyword>
<organism evidence="9 10">
    <name type="scientific">Propioniciclava sinopodophylli</name>
    <dbReference type="NCBI Taxonomy" id="1837344"/>
    <lineage>
        <taxon>Bacteria</taxon>
        <taxon>Bacillati</taxon>
        <taxon>Actinomycetota</taxon>
        <taxon>Actinomycetes</taxon>
        <taxon>Propionibacteriales</taxon>
        <taxon>Propionibacteriaceae</taxon>
        <taxon>Propioniciclava</taxon>
    </lineage>
</organism>
<sequence>MSGPRRLSFTGPRFATADDLTRLRADLPGDPHGPGAFTLAIGRPAVGFAHAVAVAPGHWHLAHLHVERDARRRGLGRYLLDCALGTALDRGALRLTVSPPSRAPWRALCARAGFAPEEYGDGTLAVALADEPPPRPAVSVIPVRQGADGLEVFIQHRVRTMDAFAGVVVFPGGRVDPADEASGRALTLASAVLDAHARSWSATGHDPRTLLATGVRELAEETGAVVDPARLLPWDNWITPLGYARRFDVAFFLLPDDADTHVHSTTEATASEWLAVDELVARTEAGVLAMVPPTRTLVDELQRLGSLDAVLGLARGMGTVVPVRHDVASPRPRSMSPRR</sequence>
<evidence type="ECO:0000256" key="6">
    <source>
        <dbReference type="ARBA" id="ARBA00023211"/>
    </source>
</evidence>
<proteinExistence type="predicted"/>
<keyword evidence="5" id="KW-0460">Magnesium</keyword>
<evidence type="ECO:0000256" key="4">
    <source>
        <dbReference type="ARBA" id="ARBA00022801"/>
    </source>
</evidence>
<keyword evidence="3" id="KW-0479">Metal-binding</keyword>
<dbReference type="EMBL" id="SDMQ01000001">
    <property type="protein sequence ID" value="TBT88748.1"/>
    <property type="molecule type" value="Genomic_DNA"/>
</dbReference>
<dbReference type="Gene3D" id="3.90.79.10">
    <property type="entry name" value="Nucleoside Triphosphate Pyrophosphohydrolase"/>
    <property type="match status" value="2"/>
</dbReference>